<organism evidence="5 6">
    <name type="scientific">Treponema primitia (strain ATCC BAA-887 / DSM 12427 / ZAS-2)</name>
    <dbReference type="NCBI Taxonomy" id="545694"/>
    <lineage>
        <taxon>Bacteria</taxon>
        <taxon>Pseudomonadati</taxon>
        <taxon>Spirochaetota</taxon>
        <taxon>Spirochaetia</taxon>
        <taxon>Spirochaetales</taxon>
        <taxon>Treponemataceae</taxon>
        <taxon>Treponema</taxon>
    </lineage>
</organism>
<dbReference type="InterPro" id="IPR030678">
    <property type="entry name" value="Peptide/Ni-bd"/>
</dbReference>
<accession>F5YPG6</accession>
<dbReference type="PANTHER" id="PTHR30290">
    <property type="entry name" value="PERIPLASMIC BINDING COMPONENT OF ABC TRANSPORTER"/>
    <property type="match status" value="1"/>
</dbReference>
<dbReference type="EMBL" id="CP001843">
    <property type="protein sequence ID" value="AEF86077.1"/>
    <property type="molecule type" value="Genomic_DNA"/>
</dbReference>
<dbReference type="STRING" id="545694.TREPR_1533"/>
<dbReference type="PANTHER" id="PTHR30290:SF9">
    <property type="entry name" value="OLIGOPEPTIDE-BINDING PROTEIN APPA"/>
    <property type="match status" value="1"/>
</dbReference>
<reference evidence="6" key="1">
    <citation type="submission" date="2009-12" db="EMBL/GenBank/DDBJ databases">
        <title>Complete sequence of Treponema primitia strain ZAS-2.</title>
        <authorList>
            <person name="Tetu S.G."/>
            <person name="Matson E."/>
            <person name="Ren Q."/>
            <person name="Seshadri R."/>
            <person name="Elbourne L."/>
            <person name="Hassan K.A."/>
            <person name="Durkin A."/>
            <person name="Radune D."/>
            <person name="Mohamoud Y."/>
            <person name="Shay R."/>
            <person name="Jin S."/>
            <person name="Zhang X."/>
            <person name="Lucey K."/>
            <person name="Ballor N.R."/>
            <person name="Ottesen E."/>
            <person name="Rosenthal R."/>
            <person name="Allen A."/>
            <person name="Leadbetter J.R."/>
            <person name="Paulsen I.T."/>
        </authorList>
    </citation>
    <scope>NUCLEOTIDE SEQUENCE [LARGE SCALE GENOMIC DNA]</scope>
    <source>
        <strain evidence="6">ATCC BAA-887 / DSM 12427 / ZAS-2</strain>
    </source>
</reference>
<feature type="domain" description="Solute-binding protein family 5" evidence="4">
    <location>
        <begin position="112"/>
        <end position="510"/>
    </location>
</feature>
<dbReference type="GO" id="GO:1904680">
    <property type="term" value="F:peptide transmembrane transporter activity"/>
    <property type="evidence" value="ECO:0007669"/>
    <property type="project" value="TreeGrafter"/>
</dbReference>
<dbReference type="Proteomes" id="UP000009223">
    <property type="component" value="Chromosome"/>
</dbReference>
<dbReference type="Gene3D" id="3.10.105.10">
    <property type="entry name" value="Dipeptide-binding Protein, Domain 3"/>
    <property type="match status" value="1"/>
</dbReference>
<name>F5YPG6_TREPZ</name>
<evidence type="ECO:0000256" key="3">
    <source>
        <dbReference type="ARBA" id="ARBA00022729"/>
    </source>
</evidence>
<keyword evidence="6" id="KW-1185">Reference proteome</keyword>
<gene>
    <name evidence="5" type="ordered locus">TREPR_1533</name>
</gene>
<dbReference type="CDD" id="cd08500">
    <property type="entry name" value="PBP2_NikA_DppA_OppA_like_4"/>
    <property type="match status" value="1"/>
</dbReference>
<dbReference type="KEGG" id="tpi:TREPR_1533"/>
<dbReference type="Pfam" id="PF00496">
    <property type="entry name" value="SBP_bac_5"/>
    <property type="match status" value="1"/>
</dbReference>
<dbReference type="InterPro" id="IPR039424">
    <property type="entry name" value="SBP_5"/>
</dbReference>
<comment type="similarity">
    <text evidence="1">Belongs to the bacterial solute-binding protein 5 family.</text>
</comment>
<sequence>MIVVLAVLALSCSRNDELSMEDISALTGAGVTEILAKTSAKPWRGEEFTPGKLGGTWNSVMDQDPKTFNILIAQQDNISAGIVNSMLDYLVDYDPLTKEWKPHCASFEIIPDEKTDTLDLIYTLRDDMYWSFYNSNRKIKVTSDDVIFWYNEIDGDPAFQSSGYYQQFLTMEDGTEAHIDIEKIDDRRFVFHFPRIVAEPLLATNTDIAPRLDYEQAKREKGVQGVQDLFSVNTDPKNIPSMGKWFLAEYTPGQRLVFKRNGDYWDRDSKGTAIPYYEEQIVRIIPDENTQFLLFKEGQIETYTARPEDLDELVTKANSDYTVFNNEGALSASFWTFNQNPANNETPQYEWFTKKEFRQAMSCLLNRDRIIYQVYRGLAAPKLSFFPEPNRFYDPEIVLQYTYSPEQAEKLLAGIGIKKDSAGIMRDSQNRPIEFNLTIRSESAVMNDIASIISDECGKLGIKINIRVLDFQKLVEQIFNTFDWESIIMGLSGSQIFPSQGSNVWASGGNLHLWYPQQKSPATDWEARVDYLYNEGAFTVDPQKAKAYWDEFQGILLEQCPVIYLVRPRSFEALLNRWNQSNVYFDNLNGFEITHIFLNQ</sequence>
<dbReference type="PIRSF" id="PIRSF002741">
    <property type="entry name" value="MppA"/>
    <property type="match status" value="1"/>
</dbReference>
<evidence type="ECO:0000259" key="4">
    <source>
        <dbReference type="Pfam" id="PF00496"/>
    </source>
</evidence>
<proteinExistence type="inferred from homology"/>
<evidence type="ECO:0000313" key="6">
    <source>
        <dbReference type="Proteomes" id="UP000009223"/>
    </source>
</evidence>
<evidence type="ECO:0000313" key="5">
    <source>
        <dbReference type="EMBL" id="AEF86077.1"/>
    </source>
</evidence>
<dbReference type="AlphaFoldDB" id="F5YPG6"/>
<dbReference type="GO" id="GO:0015833">
    <property type="term" value="P:peptide transport"/>
    <property type="evidence" value="ECO:0007669"/>
    <property type="project" value="TreeGrafter"/>
</dbReference>
<dbReference type="HOGENOM" id="CLU_017028_8_4_12"/>
<dbReference type="eggNOG" id="COG0747">
    <property type="taxonomic scope" value="Bacteria"/>
</dbReference>
<evidence type="ECO:0000256" key="1">
    <source>
        <dbReference type="ARBA" id="ARBA00005695"/>
    </source>
</evidence>
<reference evidence="5 6" key="2">
    <citation type="journal article" date="2011" name="ISME J.">
        <title>RNA-seq reveals cooperative metabolic interactions between two termite-gut spirochete species in co-culture.</title>
        <authorList>
            <person name="Rosenthal A.Z."/>
            <person name="Matson E.G."/>
            <person name="Eldar A."/>
            <person name="Leadbetter J.R."/>
        </authorList>
    </citation>
    <scope>NUCLEOTIDE SEQUENCE [LARGE SCALE GENOMIC DNA]</scope>
    <source>
        <strain evidence="6">ATCC BAA-887 / DSM 12427 / ZAS-2</strain>
    </source>
</reference>
<protein>
    <submittedName>
        <fullName evidence="5">Putative transporter</fullName>
    </submittedName>
</protein>
<dbReference type="InterPro" id="IPR000914">
    <property type="entry name" value="SBP_5_dom"/>
</dbReference>
<evidence type="ECO:0000256" key="2">
    <source>
        <dbReference type="ARBA" id="ARBA00022448"/>
    </source>
</evidence>
<dbReference type="GO" id="GO:0043190">
    <property type="term" value="C:ATP-binding cassette (ABC) transporter complex"/>
    <property type="evidence" value="ECO:0007669"/>
    <property type="project" value="InterPro"/>
</dbReference>
<keyword evidence="3" id="KW-0732">Signal</keyword>
<keyword evidence="2" id="KW-0813">Transport</keyword>
<dbReference type="GO" id="GO:0030288">
    <property type="term" value="C:outer membrane-bounded periplasmic space"/>
    <property type="evidence" value="ECO:0007669"/>
    <property type="project" value="UniProtKB-ARBA"/>
</dbReference>
<dbReference type="SUPFAM" id="SSF53850">
    <property type="entry name" value="Periplasmic binding protein-like II"/>
    <property type="match status" value="1"/>
</dbReference>
<dbReference type="Gene3D" id="3.90.76.10">
    <property type="entry name" value="Dipeptide-binding Protein, Domain 1"/>
    <property type="match status" value="1"/>
</dbReference>
<dbReference type="Gene3D" id="3.40.190.10">
    <property type="entry name" value="Periplasmic binding protein-like II"/>
    <property type="match status" value="1"/>
</dbReference>